<dbReference type="InterPro" id="IPR024529">
    <property type="entry name" value="ECF_trnsprt_substrate-spec"/>
</dbReference>
<proteinExistence type="predicted"/>
<protein>
    <submittedName>
        <fullName evidence="2">Alpha-ribazole transporter</fullName>
    </submittedName>
</protein>
<dbReference type="AlphaFoldDB" id="A0A1M6RI14"/>
<keyword evidence="1" id="KW-1133">Transmembrane helix</keyword>
<gene>
    <name evidence="2" type="ORF">SAMN02744037_02118</name>
</gene>
<evidence type="ECO:0000256" key="1">
    <source>
        <dbReference type="SAM" id="Phobius"/>
    </source>
</evidence>
<evidence type="ECO:0000313" key="2">
    <source>
        <dbReference type="EMBL" id="SHK32073.1"/>
    </source>
</evidence>
<evidence type="ECO:0000313" key="3">
    <source>
        <dbReference type="Proteomes" id="UP000242497"/>
    </source>
</evidence>
<feature type="transmembrane region" description="Helical" evidence="1">
    <location>
        <begin position="93"/>
        <end position="113"/>
    </location>
</feature>
<reference evidence="3" key="1">
    <citation type="submission" date="2016-11" db="EMBL/GenBank/DDBJ databases">
        <authorList>
            <person name="Varghese N."/>
            <person name="Submissions S."/>
        </authorList>
    </citation>
    <scope>NUCLEOTIDE SEQUENCE [LARGE SCALE GENOMIC DNA]</scope>
    <source>
        <strain evidence="3">DSM 15518</strain>
    </source>
</reference>
<sequence>MKNIAKMGMLIALSFVGSLIKIPGTSIAFDSLPGYFAALFMSPIQGGIVGLFGHLLTAYLSGFPLSILVHSILAIEMFVIVFLFGYIKKITNIVVAIIAGTIMNGVLATLSLVPIISMKVATSLIIPLTIVSFANIALASLVYKSINKKNIKGVFIR</sequence>
<dbReference type="STRING" id="1123349.SAMN02744037_02118"/>
<keyword evidence="1" id="KW-0812">Transmembrane</keyword>
<name>A0A1M6RI14_9FIRM</name>
<keyword evidence="3" id="KW-1185">Reference proteome</keyword>
<dbReference type="EMBL" id="FRAE01000057">
    <property type="protein sequence ID" value="SHK32073.1"/>
    <property type="molecule type" value="Genomic_DNA"/>
</dbReference>
<dbReference type="OrthoDB" id="5431035at2"/>
<dbReference type="GO" id="GO:0022857">
    <property type="term" value="F:transmembrane transporter activity"/>
    <property type="evidence" value="ECO:0007669"/>
    <property type="project" value="InterPro"/>
</dbReference>
<feature type="transmembrane region" description="Helical" evidence="1">
    <location>
        <begin position="67"/>
        <end position="87"/>
    </location>
</feature>
<dbReference type="Gene3D" id="1.10.1760.20">
    <property type="match status" value="1"/>
</dbReference>
<accession>A0A1M6RI14</accession>
<organism evidence="2 3">
    <name type="scientific">Tepidibacter formicigenes DSM 15518</name>
    <dbReference type="NCBI Taxonomy" id="1123349"/>
    <lineage>
        <taxon>Bacteria</taxon>
        <taxon>Bacillati</taxon>
        <taxon>Bacillota</taxon>
        <taxon>Clostridia</taxon>
        <taxon>Peptostreptococcales</taxon>
        <taxon>Peptostreptococcaceae</taxon>
        <taxon>Tepidibacter</taxon>
    </lineage>
</organism>
<dbReference type="Pfam" id="PF12822">
    <property type="entry name" value="ECF_trnsprt"/>
    <property type="match status" value="1"/>
</dbReference>
<dbReference type="RefSeq" id="WP_072889801.1">
    <property type="nucleotide sequence ID" value="NZ_FRAE01000057.1"/>
</dbReference>
<dbReference type="Proteomes" id="UP000242497">
    <property type="component" value="Unassembled WGS sequence"/>
</dbReference>
<feature type="transmembrane region" description="Helical" evidence="1">
    <location>
        <begin position="120"/>
        <end position="143"/>
    </location>
</feature>
<keyword evidence="1" id="KW-0472">Membrane</keyword>